<dbReference type="AlphaFoldDB" id="A0A1G7M6X0"/>
<dbReference type="Proteomes" id="UP000243333">
    <property type="component" value="Unassembled WGS sequence"/>
</dbReference>
<evidence type="ECO:0008006" key="3">
    <source>
        <dbReference type="Google" id="ProtNLM"/>
    </source>
</evidence>
<dbReference type="Pfam" id="PF14084">
    <property type="entry name" value="DUF4264"/>
    <property type="match status" value="1"/>
</dbReference>
<reference evidence="2" key="1">
    <citation type="submission" date="2016-10" db="EMBL/GenBank/DDBJ databases">
        <authorList>
            <person name="Varghese N."/>
            <person name="Submissions S."/>
        </authorList>
    </citation>
    <scope>NUCLEOTIDE SEQUENCE [LARGE SCALE GENOMIC DNA]</scope>
    <source>
        <strain evidence="2">DSM 23256</strain>
    </source>
</reference>
<name>A0A1G7M6X0_9FIRM</name>
<dbReference type="STRING" id="1123285.SAMN05660235_02040"/>
<dbReference type="InterPro" id="IPR012190">
    <property type="entry name" value="UCP036698"/>
</dbReference>
<dbReference type="RefSeq" id="WP_040683443.1">
    <property type="nucleotide sequence ID" value="NZ_FNBU01000015.1"/>
</dbReference>
<organism evidence="1 2">
    <name type="scientific">Sporolituus thermophilus DSM 23256</name>
    <dbReference type="NCBI Taxonomy" id="1123285"/>
    <lineage>
        <taxon>Bacteria</taxon>
        <taxon>Bacillati</taxon>
        <taxon>Bacillota</taxon>
        <taxon>Negativicutes</taxon>
        <taxon>Selenomonadales</taxon>
        <taxon>Sporomusaceae</taxon>
        <taxon>Sporolituus</taxon>
    </lineage>
</organism>
<protein>
    <recommendedName>
        <fullName evidence="3">DUF4264 domain-containing protein</fullName>
    </recommendedName>
</protein>
<accession>A0A1G7M6X0</accession>
<dbReference type="OrthoDB" id="2382360at2"/>
<evidence type="ECO:0000313" key="1">
    <source>
        <dbReference type="EMBL" id="SDF57414.1"/>
    </source>
</evidence>
<dbReference type="EMBL" id="FNBU01000015">
    <property type="protein sequence ID" value="SDF57414.1"/>
    <property type="molecule type" value="Genomic_DNA"/>
</dbReference>
<evidence type="ECO:0000313" key="2">
    <source>
        <dbReference type="Proteomes" id="UP000243333"/>
    </source>
</evidence>
<keyword evidence="2" id="KW-1185">Reference proteome</keyword>
<proteinExistence type="predicted"/>
<gene>
    <name evidence="1" type="ORF">SAMN05660235_02040</name>
</gene>
<sequence length="60" mass="6539">MNEELGVKGKLEIVASKTFAANAVLVDVVDFLNKSLKKDGYIFGVSKSGEKMTIVIYEAE</sequence>